<dbReference type="Proteomes" id="UP000078576">
    <property type="component" value="Unassembled WGS sequence"/>
</dbReference>
<evidence type="ECO:0000313" key="3">
    <source>
        <dbReference type="Proteomes" id="UP000078576"/>
    </source>
</evidence>
<proteinExistence type="predicted"/>
<keyword evidence="3" id="KW-1185">Reference proteome</keyword>
<accession>A0A194UPE7</accession>
<dbReference type="EMBL" id="KN714669">
    <property type="protein sequence ID" value="KUI53518.1"/>
    <property type="molecule type" value="Genomic_DNA"/>
</dbReference>
<feature type="region of interest" description="Disordered" evidence="1">
    <location>
        <begin position="70"/>
        <end position="115"/>
    </location>
</feature>
<name>A0A194UPE7_CYTMA</name>
<dbReference type="AlphaFoldDB" id="A0A194UPE7"/>
<sequence>MCRNTTFLSFCVTCSKQMSQSTLPHWCPEASRKGSFGRCLQGIRKREVETRDFDCEECRIQNEAEIDRKPLEELAGRGLGGGKKPNVTVGDDADKGDNHNDEDGSDDDDTAMYGW</sequence>
<evidence type="ECO:0000313" key="2">
    <source>
        <dbReference type="EMBL" id="KUI53518.1"/>
    </source>
</evidence>
<protein>
    <submittedName>
        <fullName evidence="2">Uncharacterized protein</fullName>
    </submittedName>
</protein>
<reference evidence="3" key="1">
    <citation type="submission" date="2014-12" db="EMBL/GenBank/DDBJ databases">
        <title>Genome Sequence of Valsa Canker Pathogens Uncovers a Specific Adaption of Colonization on Woody Bark.</title>
        <authorList>
            <person name="Yin Z."/>
            <person name="Liu H."/>
            <person name="Gao X."/>
            <person name="Li Z."/>
            <person name="Song N."/>
            <person name="Ke X."/>
            <person name="Dai Q."/>
            <person name="Wu Y."/>
            <person name="Sun Y."/>
            <person name="Xu J.-R."/>
            <person name="Kang Z.K."/>
            <person name="Wang L."/>
            <person name="Huang L."/>
        </authorList>
    </citation>
    <scope>NUCLEOTIDE SEQUENCE [LARGE SCALE GENOMIC DNA]</scope>
    <source>
        <strain evidence="3">SXYL134</strain>
    </source>
</reference>
<evidence type="ECO:0000256" key="1">
    <source>
        <dbReference type="SAM" id="MobiDB-lite"/>
    </source>
</evidence>
<organism evidence="2 3">
    <name type="scientific">Cytospora mali</name>
    <name type="common">Apple Valsa canker fungus</name>
    <name type="synonym">Valsa mali</name>
    <dbReference type="NCBI Taxonomy" id="578113"/>
    <lineage>
        <taxon>Eukaryota</taxon>
        <taxon>Fungi</taxon>
        <taxon>Dikarya</taxon>
        <taxon>Ascomycota</taxon>
        <taxon>Pezizomycotina</taxon>
        <taxon>Sordariomycetes</taxon>
        <taxon>Sordariomycetidae</taxon>
        <taxon>Diaporthales</taxon>
        <taxon>Cytosporaceae</taxon>
        <taxon>Cytospora</taxon>
    </lineage>
</organism>
<gene>
    <name evidence="2" type="ORF">VP1G_01056</name>
</gene>
<feature type="compositionally biased region" description="Basic and acidic residues" evidence="1">
    <location>
        <begin position="92"/>
        <end position="102"/>
    </location>
</feature>
<feature type="compositionally biased region" description="Acidic residues" evidence="1">
    <location>
        <begin position="103"/>
        <end position="115"/>
    </location>
</feature>